<dbReference type="PANTHER" id="PTHR23028">
    <property type="entry name" value="ACETYLTRANSFERASE"/>
    <property type="match status" value="1"/>
</dbReference>
<dbReference type="InterPro" id="IPR002656">
    <property type="entry name" value="Acyl_transf_3_dom"/>
</dbReference>
<evidence type="ECO:0000313" key="4">
    <source>
        <dbReference type="Proteomes" id="UP001429580"/>
    </source>
</evidence>
<feature type="transmembrane region" description="Helical" evidence="1">
    <location>
        <begin position="185"/>
        <end position="204"/>
    </location>
</feature>
<protein>
    <submittedName>
        <fullName evidence="3">Peptidoglycan/LPS O-acetylase OafA/YrhL</fullName>
    </submittedName>
</protein>
<feature type="transmembrane region" description="Helical" evidence="1">
    <location>
        <begin position="277"/>
        <end position="298"/>
    </location>
</feature>
<feature type="transmembrane region" description="Helical" evidence="1">
    <location>
        <begin position="100"/>
        <end position="122"/>
    </location>
</feature>
<reference evidence="3 4" key="1">
    <citation type="submission" date="2020-03" db="EMBL/GenBank/DDBJ databases">
        <title>Genomic Encyclopedia of Type Strains, Phase IV (KMG-IV): sequencing the most valuable type-strain genomes for metagenomic binning, comparative biology and taxonomic classification.</title>
        <authorList>
            <person name="Goeker M."/>
        </authorList>
    </citation>
    <scope>NUCLEOTIDE SEQUENCE [LARGE SCALE GENOMIC DNA]</scope>
    <source>
        <strain evidence="3 4">DSM 103870</strain>
    </source>
</reference>
<evidence type="ECO:0000313" key="3">
    <source>
        <dbReference type="EMBL" id="NIJ59841.1"/>
    </source>
</evidence>
<dbReference type="InterPro" id="IPR050879">
    <property type="entry name" value="Acyltransferase_3"/>
</dbReference>
<keyword evidence="4" id="KW-1185">Reference proteome</keyword>
<dbReference type="EMBL" id="JAASQI010000010">
    <property type="protein sequence ID" value="NIJ59841.1"/>
    <property type="molecule type" value="Genomic_DNA"/>
</dbReference>
<dbReference type="Pfam" id="PF01757">
    <property type="entry name" value="Acyl_transf_3"/>
    <property type="match status" value="1"/>
</dbReference>
<feature type="transmembrane region" description="Helical" evidence="1">
    <location>
        <begin position="210"/>
        <end position="227"/>
    </location>
</feature>
<organism evidence="3 4">
    <name type="scientific">Pseudochelatococcus lubricantis</name>
    <dbReference type="NCBI Taxonomy" id="1538102"/>
    <lineage>
        <taxon>Bacteria</taxon>
        <taxon>Pseudomonadati</taxon>
        <taxon>Pseudomonadota</taxon>
        <taxon>Alphaproteobacteria</taxon>
        <taxon>Hyphomicrobiales</taxon>
        <taxon>Chelatococcaceae</taxon>
        <taxon>Pseudochelatococcus</taxon>
    </lineage>
</organism>
<proteinExistence type="predicted"/>
<feature type="transmembrane region" description="Helical" evidence="1">
    <location>
        <begin position="48"/>
        <end position="70"/>
    </location>
</feature>
<name>A0ABX0V9J0_9HYPH</name>
<keyword evidence="1" id="KW-1133">Transmembrane helix</keyword>
<evidence type="ECO:0000256" key="1">
    <source>
        <dbReference type="SAM" id="Phobius"/>
    </source>
</evidence>
<feature type="transmembrane region" description="Helical" evidence="1">
    <location>
        <begin position="6"/>
        <end position="27"/>
    </location>
</feature>
<dbReference type="PANTHER" id="PTHR23028:SF131">
    <property type="entry name" value="BLR2367 PROTEIN"/>
    <property type="match status" value="1"/>
</dbReference>
<feature type="transmembrane region" description="Helical" evidence="1">
    <location>
        <begin position="154"/>
        <end position="173"/>
    </location>
</feature>
<keyword evidence="1" id="KW-0812">Transmembrane</keyword>
<feature type="domain" description="Acyltransferase 3" evidence="2">
    <location>
        <begin position="14"/>
        <end position="296"/>
    </location>
</feature>
<gene>
    <name evidence="3" type="ORF">FHS82_003702</name>
</gene>
<evidence type="ECO:0000259" key="2">
    <source>
        <dbReference type="Pfam" id="PF01757"/>
    </source>
</evidence>
<comment type="caution">
    <text evidence="3">The sequence shown here is derived from an EMBL/GenBank/DDBJ whole genome shotgun (WGS) entry which is preliminary data.</text>
</comment>
<feature type="transmembrane region" description="Helical" evidence="1">
    <location>
        <begin position="129"/>
        <end position="148"/>
    </location>
</feature>
<sequence length="315" mass="35305">MGQPDTWFYQPIGGVDILFVIGGFIMWRTTLGKQQSPGAFFLRRFWRIVPLYWLFTAFMLLVMLIAPRLVQSARFDPWHVLASFAFIPYPNPATGTMEPLLIPGWTLNYIMFFYLLFSAALLIPEEKRLHAFSALLLSIVALQVLSPAPATPLSFYTSSIILEFLLGMWLCAWHLRSQWRPNATVCLVLLICACLAIGVLPHRWPDLPRILSLGLPAAIMLAAALGLERAGRVPRAPGIKLLASASYSLYLSHPLVLSAFGQLWRRIFPTNSDVLQWAFSLTAVAVCVLVAIVIYRTIERPLVTSRPLARALQAK</sequence>
<dbReference type="Proteomes" id="UP001429580">
    <property type="component" value="Unassembled WGS sequence"/>
</dbReference>
<accession>A0ABX0V9J0</accession>
<keyword evidence="1" id="KW-0472">Membrane</keyword>